<evidence type="ECO:0000313" key="4">
    <source>
        <dbReference type="EMBL" id="MBE0561862.1"/>
    </source>
</evidence>
<dbReference type="CDD" id="cd00796">
    <property type="entry name" value="INT_Rci_Hp1_C"/>
    <property type="match status" value="1"/>
</dbReference>
<name>A0A8I0N773_BRUAN</name>
<keyword evidence="1" id="KW-0229">DNA integration</keyword>
<accession>A0A8I0N773</accession>
<evidence type="ECO:0000256" key="2">
    <source>
        <dbReference type="ARBA" id="ARBA00023172"/>
    </source>
</evidence>
<keyword evidence="2" id="KW-0233">DNA recombination</keyword>
<dbReference type="GO" id="GO:0003677">
    <property type="term" value="F:DNA binding"/>
    <property type="evidence" value="ECO:0007669"/>
    <property type="project" value="InterPro"/>
</dbReference>
<dbReference type="InterPro" id="IPR011010">
    <property type="entry name" value="DNA_brk_join_enz"/>
</dbReference>
<proteinExistence type="predicted"/>
<dbReference type="AlphaFoldDB" id="A0A8I0N773"/>
<evidence type="ECO:0000256" key="1">
    <source>
        <dbReference type="ARBA" id="ARBA00022908"/>
    </source>
</evidence>
<dbReference type="InterPro" id="IPR050090">
    <property type="entry name" value="Tyrosine_recombinase_XerCD"/>
</dbReference>
<dbReference type="PANTHER" id="PTHR30349:SF88">
    <property type="entry name" value="BLL1584 PROTEIN"/>
    <property type="match status" value="1"/>
</dbReference>
<dbReference type="SUPFAM" id="SSF56349">
    <property type="entry name" value="DNA breaking-rejoining enzymes"/>
    <property type="match status" value="1"/>
</dbReference>
<sequence>MGEMARPKRTTPWIAPRNGVFYAHWYNESTRQTERISLRTADSAEAETRFAEFLLHGRELRQKREKGLTVSQALDDYYDEHVKEKCAAPRRQEQAIRWLKEFFGEYQLSEVGVPLSREYVSARVKGLIGGGKRRKIKAVAPTTVRRELNVLVAAANHALWMKREGAAAVSVDAPPMKTLGQDDEAPYYTEDELLEIFTLAEGEMSYFVQLLYYTGARRGSIENLTRGQVNWTTKRILLQQPGKKATKKRQPIVPILKSMEVPLKALWETGGRTRLFKLGDFYTPYRELCISAGIDKKRAHPHVMRHTRATHLLQSGKSIYDVARLLGDSITTVERVYGHHSHDMLAGRLED</sequence>
<reference evidence="4" key="2">
    <citation type="submission" date="2020-10" db="EMBL/GenBank/DDBJ databases">
        <title>Enrichment of novel Verrucomicrobia, Bacteroidetes and Krumholzibacteria in an oxygen-limited, methane- and iron-fed bioreactor inoculated with Bothnian Sea sediments.</title>
        <authorList>
            <person name="Martins P.D."/>
            <person name="de Jong A."/>
            <person name="Lenstra W.K."/>
            <person name="van Helmond N.A.G.M."/>
            <person name="Slomp C.P."/>
            <person name="Jetten M.S.M."/>
            <person name="Welte C.U."/>
            <person name="Rasigraf O."/>
        </authorList>
    </citation>
    <scope>NUCLEOTIDE SEQUENCE</scope>
    <source>
        <strain evidence="4">MAG47</strain>
    </source>
</reference>
<organism evidence="4 5">
    <name type="scientific">Brucella anthropi</name>
    <name type="common">Ochrobactrum anthropi</name>
    <dbReference type="NCBI Taxonomy" id="529"/>
    <lineage>
        <taxon>Bacteria</taxon>
        <taxon>Pseudomonadati</taxon>
        <taxon>Pseudomonadota</taxon>
        <taxon>Alphaproteobacteria</taxon>
        <taxon>Hyphomicrobiales</taxon>
        <taxon>Brucellaceae</taxon>
        <taxon>Brucella/Ochrobactrum group</taxon>
        <taxon>Brucella</taxon>
    </lineage>
</organism>
<dbReference type="EMBL" id="JACZKO010000038">
    <property type="protein sequence ID" value="MBE0561862.1"/>
    <property type="molecule type" value="Genomic_DNA"/>
</dbReference>
<dbReference type="InterPro" id="IPR002104">
    <property type="entry name" value="Integrase_catalytic"/>
</dbReference>
<evidence type="ECO:0000259" key="3">
    <source>
        <dbReference type="PROSITE" id="PS51898"/>
    </source>
</evidence>
<reference evidence="4" key="1">
    <citation type="submission" date="2020-09" db="EMBL/GenBank/DDBJ databases">
        <authorList>
            <person name="Dalcin Martins P."/>
        </authorList>
    </citation>
    <scope>NUCLEOTIDE SEQUENCE</scope>
    <source>
        <strain evidence="4">MAG47</strain>
    </source>
</reference>
<dbReference type="GO" id="GO:0015074">
    <property type="term" value="P:DNA integration"/>
    <property type="evidence" value="ECO:0007669"/>
    <property type="project" value="UniProtKB-KW"/>
</dbReference>
<dbReference type="GO" id="GO:0006310">
    <property type="term" value="P:DNA recombination"/>
    <property type="evidence" value="ECO:0007669"/>
    <property type="project" value="UniProtKB-KW"/>
</dbReference>
<dbReference type="PANTHER" id="PTHR30349">
    <property type="entry name" value="PHAGE INTEGRASE-RELATED"/>
    <property type="match status" value="1"/>
</dbReference>
<comment type="caution">
    <text evidence="4">The sequence shown here is derived from an EMBL/GenBank/DDBJ whole genome shotgun (WGS) entry which is preliminary data.</text>
</comment>
<gene>
    <name evidence="4" type="ORF">IH622_13750</name>
</gene>
<feature type="domain" description="Tyr recombinase" evidence="3">
    <location>
        <begin position="183"/>
        <end position="350"/>
    </location>
</feature>
<protein>
    <submittedName>
        <fullName evidence="4">Site-specific integrase</fullName>
    </submittedName>
</protein>
<dbReference type="Pfam" id="PF00589">
    <property type="entry name" value="Phage_integrase"/>
    <property type="match status" value="1"/>
</dbReference>
<dbReference type="PROSITE" id="PS51898">
    <property type="entry name" value="TYR_RECOMBINASE"/>
    <property type="match status" value="1"/>
</dbReference>
<evidence type="ECO:0000313" key="5">
    <source>
        <dbReference type="Proteomes" id="UP000642265"/>
    </source>
</evidence>
<dbReference type="Proteomes" id="UP000642265">
    <property type="component" value="Unassembled WGS sequence"/>
</dbReference>
<dbReference type="Gene3D" id="1.10.443.10">
    <property type="entry name" value="Intergrase catalytic core"/>
    <property type="match status" value="1"/>
</dbReference>
<dbReference type="InterPro" id="IPR013762">
    <property type="entry name" value="Integrase-like_cat_sf"/>
</dbReference>